<organism evidence="4">
    <name type="scientific">Enterobius vermicularis</name>
    <name type="common">Human pinworm</name>
    <dbReference type="NCBI Taxonomy" id="51028"/>
    <lineage>
        <taxon>Eukaryota</taxon>
        <taxon>Metazoa</taxon>
        <taxon>Ecdysozoa</taxon>
        <taxon>Nematoda</taxon>
        <taxon>Chromadorea</taxon>
        <taxon>Rhabditida</taxon>
        <taxon>Spirurina</taxon>
        <taxon>Oxyuridomorpha</taxon>
        <taxon>Oxyuroidea</taxon>
        <taxon>Oxyuridae</taxon>
        <taxon>Enterobius</taxon>
    </lineage>
</organism>
<evidence type="ECO:0000313" key="4">
    <source>
        <dbReference type="WBParaSite" id="EVEC_0000946801-mRNA-1"/>
    </source>
</evidence>
<reference evidence="2 3" key="2">
    <citation type="submission" date="2018-10" db="EMBL/GenBank/DDBJ databases">
        <authorList>
            <consortium name="Pathogen Informatics"/>
        </authorList>
    </citation>
    <scope>NUCLEOTIDE SEQUENCE [LARGE SCALE GENOMIC DNA]</scope>
</reference>
<dbReference type="InterPro" id="IPR006627">
    <property type="entry name" value="TDU_repeat"/>
</dbReference>
<accession>A0A0N4VFE9</accession>
<dbReference type="WBParaSite" id="EVEC_0000946801-mRNA-1">
    <property type="protein sequence ID" value="EVEC_0000946801-mRNA-1"/>
    <property type="gene ID" value="EVEC_0000946801"/>
</dbReference>
<dbReference type="AlphaFoldDB" id="A0A0N4VFE9"/>
<feature type="compositionally biased region" description="Basic residues" evidence="1">
    <location>
        <begin position="168"/>
        <end position="180"/>
    </location>
</feature>
<proteinExistence type="predicted"/>
<reference evidence="4" key="1">
    <citation type="submission" date="2017-02" db="UniProtKB">
        <authorList>
            <consortium name="WormBaseParasite"/>
        </authorList>
    </citation>
    <scope>IDENTIFICATION</scope>
</reference>
<feature type="compositionally biased region" description="Low complexity" evidence="1">
    <location>
        <begin position="115"/>
        <end position="132"/>
    </location>
</feature>
<evidence type="ECO:0000256" key="1">
    <source>
        <dbReference type="SAM" id="MobiDB-lite"/>
    </source>
</evidence>
<dbReference type="OrthoDB" id="5851072at2759"/>
<feature type="region of interest" description="Disordered" evidence="1">
    <location>
        <begin position="107"/>
        <end position="219"/>
    </location>
</feature>
<dbReference type="SMART" id="SM00711">
    <property type="entry name" value="TDU"/>
    <property type="match status" value="2"/>
</dbReference>
<feature type="compositionally biased region" description="Polar residues" evidence="1">
    <location>
        <begin position="202"/>
        <end position="219"/>
    </location>
</feature>
<feature type="compositionally biased region" description="Basic and acidic residues" evidence="1">
    <location>
        <begin position="138"/>
        <end position="147"/>
    </location>
</feature>
<evidence type="ECO:0000313" key="2">
    <source>
        <dbReference type="EMBL" id="VDD94127.1"/>
    </source>
</evidence>
<sequence length="291" mass="32446">MLSSIETSANPVYCPASSYETSSLNKLGFRFDIPPLYSSSLILPPPSYAIATSPANGFVNSPPYVIVCREKTSDMDVENNALVANNGYETRISDDDDENAKDLPLDLSMRKKDSVGSSASSSTTLSAQSRPSVIKNSYGERHGDMRRSASSVSSRPKPEPDVSEHFRRSLSGKWPRRTNHAHYTPPQNDRDRKDITIKRHNSSPGYENSRQSPPSCVSPGQKNIIVKDYGIDSKHYFIRIWFLVVSITNVSSLHDDVSTLLSVAFLAVEEHFRRALGADKYEMLRKNRNLS</sequence>
<keyword evidence="3" id="KW-1185">Reference proteome</keyword>
<evidence type="ECO:0000313" key="3">
    <source>
        <dbReference type="Proteomes" id="UP000274131"/>
    </source>
</evidence>
<feature type="compositionally biased region" description="Basic and acidic residues" evidence="1">
    <location>
        <begin position="156"/>
        <end position="167"/>
    </location>
</feature>
<dbReference type="EMBL" id="UXUI01009668">
    <property type="protein sequence ID" value="VDD94127.1"/>
    <property type="molecule type" value="Genomic_DNA"/>
</dbReference>
<dbReference type="Proteomes" id="UP000274131">
    <property type="component" value="Unassembled WGS sequence"/>
</dbReference>
<name>A0A0N4VFE9_ENTVE</name>
<gene>
    <name evidence="2" type="ORF">EVEC_LOCUS8878</name>
</gene>
<feature type="compositionally biased region" description="Basic and acidic residues" evidence="1">
    <location>
        <begin position="188"/>
        <end position="197"/>
    </location>
</feature>
<protein>
    <submittedName>
        <fullName evidence="4">Zinc finger, CCHC-type</fullName>
    </submittedName>
</protein>